<reference evidence="1 2" key="1">
    <citation type="journal article" date="2014" name="Syst. Appl. Microbiol.">
        <title>Genomic insights into the taxonomic status of the three subspecies of Bacillus subtilis.</title>
        <authorList>
            <person name="Yi H."/>
            <person name="Chun J."/>
            <person name="Cha C.J."/>
        </authorList>
    </citation>
    <scope>NUCLEOTIDE SEQUENCE [LARGE SCALE GENOMIC DNA]</scope>
    <source>
        <strain evidence="1 2">KCTC 13429</strain>
    </source>
</reference>
<evidence type="ECO:0000313" key="1">
    <source>
        <dbReference type="EMBL" id="ELS62130.1"/>
    </source>
</evidence>
<sequence>MNAKAAVIPFVSNDCLILSQPMTPLANKHYNEKYQVKENDVCLYE</sequence>
<gene>
    <name evidence="1" type="ORF">BSI_12090</name>
</gene>
<organism evidence="1 2">
    <name type="scientific">Bacillus inaquosorum KCTC 13429</name>
    <dbReference type="NCBI Taxonomy" id="1236548"/>
    <lineage>
        <taxon>Bacteria</taxon>
        <taxon>Bacillati</taxon>
        <taxon>Bacillota</taxon>
        <taxon>Bacilli</taxon>
        <taxon>Bacillales</taxon>
        <taxon>Bacillaceae</taxon>
        <taxon>Bacillus</taxon>
    </lineage>
</organism>
<dbReference type="AlphaFoldDB" id="A0A9W5LK40"/>
<comment type="caution">
    <text evidence="1">The sequence shown here is derived from an EMBL/GenBank/DDBJ whole genome shotgun (WGS) entry which is preliminary data.</text>
</comment>
<protein>
    <submittedName>
        <fullName evidence="1">Uncharacterized protein</fullName>
    </submittedName>
</protein>
<dbReference type="Proteomes" id="UP000011182">
    <property type="component" value="Unassembled WGS sequence"/>
</dbReference>
<proteinExistence type="predicted"/>
<name>A0A9W5LK40_9BACI</name>
<keyword evidence="2" id="KW-1185">Reference proteome</keyword>
<accession>A0A9W5LK40</accession>
<evidence type="ECO:0000313" key="2">
    <source>
        <dbReference type="Proteomes" id="UP000011182"/>
    </source>
</evidence>
<dbReference type="EMBL" id="AMXN01000002">
    <property type="protein sequence ID" value="ELS62130.1"/>
    <property type="molecule type" value="Genomic_DNA"/>
</dbReference>